<keyword evidence="1" id="KW-1133">Transmembrane helix</keyword>
<feature type="transmembrane region" description="Helical" evidence="1">
    <location>
        <begin position="29"/>
        <end position="49"/>
    </location>
</feature>
<dbReference type="Proteomes" id="UP000676325">
    <property type="component" value="Unassembled WGS sequence"/>
</dbReference>
<feature type="transmembrane region" description="Helical" evidence="1">
    <location>
        <begin position="288"/>
        <end position="305"/>
    </location>
</feature>
<dbReference type="AlphaFoldDB" id="A0A941E462"/>
<proteinExistence type="predicted"/>
<dbReference type="EMBL" id="JAGSOH010000010">
    <property type="protein sequence ID" value="MBR7825875.1"/>
    <property type="molecule type" value="Genomic_DNA"/>
</dbReference>
<dbReference type="RefSeq" id="WP_212517025.1">
    <property type="nucleotide sequence ID" value="NZ_JAGSOH010000010.1"/>
</dbReference>
<comment type="caution">
    <text evidence="2">The sequence shown here is derived from an EMBL/GenBank/DDBJ whole genome shotgun (WGS) entry which is preliminary data.</text>
</comment>
<feature type="transmembrane region" description="Helical" evidence="1">
    <location>
        <begin position="168"/>
        <end position="187"/>
    </location>
</feature>
<evidence type="ECO:0000313" key="2">
    <source>
        <dbReference type="EMBL" id="MBR7825875.1"/>
    </source>
</evidence>
<feature type="transmembrane region" description="Helical" evidence="1">
    <location>
        <begin position="240"/>
        <end position="261"/>
    </location>
</feature>
<keyword evidence="1" id="KW-0472">Membrane</keyword>
<feature type="transmembrane region" description="Helical" evidence="1">
    <location>
        <begin position="139"/>
        <end position="162"/>
    </location>
</feature>
<reference evidence="2" key="1">
    <citation type="submission" date="2021-04" db="EMBL/GenBank/DDBJ databases">
        <title>Genome based classification of Actinospica acidithermotolerans sp. nov., an actinobacterium isolated from an Indonesian hot spring.</title>
        <authorList>
            <person name="Kusuma A.B."/>
            <person name="Putra K.E."/>
            <person name="Nafisah S."/>
            <person name="Loh J."/>
            <person name="Nouioui I."/>
            <person name="Goodfellow M."/>
        </authorList>
    </citation>
    <scope>NUCLEOTIDE SEQUENCE</scope>
    <source>
        <strain evidence="2">MGRD01-02</strain>
    </source>
</reference>
<feature type="transmembrane region" description="Helical" evidence="1">
    <location>
        <begin position="199"/>
        <end position="228"/>
    </location>
</feature>
<gene>
    <name evidence="2" type="ORF">KDK95_06105</name>
</gene>
<sequence length="499" mass="53827">MTTVSTPSAAPTSQHSPRERAASFARDQWPSLVVGALVFVFYAVVALGLPRADDLMLHLAVLKRLIHDPLHPGNPVIGIGGSSIYYSPYMLALALPGKAFGIGAYTLYKLAAVVNVALLLTGLYRFVRSISGARYAPPLALVGVLFWWGTKVVAFSGFLSFISLGDTLAYPSTLATALTLHLWAWLNDGGRTARSPRRAIGIGVLLGLILLIHQFTGLSALVGVAAILVSQHKIVRTKAVLTSLALGLVACAAVIAVWPYYHLWSVSQGELDVLDPIHHALYSHAEKWYAIGIVLGLVALALRFWRNMTDALVLMFVGIGLVVAYGEFSHHWSYGRSWPMLMLVAQVAVAIAVAETVRGRTRWAWAVPVALATALGAATQFGGSFENIPSLDRLDRYFTPTTVVAASTQYAQYEVAAHGSYGVTSPWYLPEIPRTMQNERNAAVKAIFASQTSAAERVALLKAYDVSWVLLAPGESLPAGLPAVFTAEQSGYRLYRVVS</sequence>
<name>A0A941E462_9ACTN</name>
<keyword evidence="3" id="KW-1185">Reference proteome</keyword>
<accession>A0A941E462</accession>
<protein>
    <submittedName>
        <fullName evidence="2">Uncharacterized protein</fullName>
    </submittedName>
</protein>
<feature type="transmembrane region" description="Helical" evidence="1">
    <location>
        <begin position="311"/>
        <end position="328"/>
    </location>
</feature>
<keyword evidence="1" id="KW-0812">Transmembrane</keyword>
<feature type="transmembrane region" description="Helical" evidence="1">
    <location>
        <begin position="107"/>
        <end position="127"/>
    </location>
</feature>
<evidence type="ECO:0000256" key="1">
    <source>
        <dbReference type="SAM" id="Phobius"/>
    </source>
</evidence>
<evidence type="ECO:0000313" key="3">
    <source>
        <dbReference type="Proteomes" id="UP000676325"/>
    </source>
</evidence>
<feature type="transmembrane region" description="Helical" evidence="1">
    <location>
        <begin position="70"/>
        <end position="87"/>
    </location>
</feature>
<organism evidence="2 3">
    <name type="scientific">Actinospica acidithermotolerans</name>
    <dbReference type="NCBI Taxonomy" id="2828514"/>
    <lineage>
        <taxon>Bacteria</taxon>
        <taxon>Bacillati</taxon>
        <taxon>Actinomycetota</taxon>
        <taxon>Actinomycetes</taxon>
        <taxon>Catenulisporales</taxon>
        <taxon>Actinospicaceae</taxon>
        <taxon>Actinospica</taxon>
    </lineage>
</organism>